<keyword evidence="7" id="KW-1015">Disulfide bond</keyword>
<evidence type="ECO:0000256" key="8">
    <source>
        <dbReference type="RuleBase" id="RU000651"/>
    </source>
</evidence>
<keyword evidence="6 8" id="KW-0378">Hydrolase</keyword>
<evidence type="ECO:0000313" key="11">
    <source>
        <dbReference type="Proteomes" id="UP001591681"/>
    </source>
</evidence>
<dbReference type="InterPro" id="IPR001427">
    <property type="entry name" value="RNaseA"/>
</dbReference>
<accession>A0ABD1K6M3</accession>
<dbReference type="AlphaFoldDB" id="A0ABD1K6M3"/>
<dbReference type="InterPro" id="IPR023412">
    <property type="entry name" value="RNaseA_domain"/>
</dbReference>
<dbReference type="Gene3D" id="3.10.130.10">
    <property type="entry name" value="Ribonuclease A-like domain"/>
    <property type="match status" value="1"/>
</dbReference>
<keyword evidence="11" id="KW-1185">Reference proteome</keyword>
<evidence type="ECO:0000259" key="9">
    <source>
        <dbReference type="SMART" id="SM00092"/>
    </source>
</evidence>
<sequence>MKMQLLPCVVVVLLWVFSTAQCSSSNLETRLQPSDYNERYKTFRRQHVIGKMAAKDCDKVIKKRKIKNSETAKCKEVNTFVIASIKEVCEVCQTMGKPYHKNKTYIESVKTFQLVVCKLKSKGKRLPKCAYRGQECNQHIVLSCEKGLPVHFQRSFSLNVTIGGSLNTTLGGHDAMLC</sequence>
<dbReference type="GO" id="GO:0016787">
    <property type="term" value="F:hydrolase activity"/>
    <property type="evidence" value="ECO:0007669"/>
    <property type="project" value="UniProtKB-KW"/>
</dbReference>
<dbReference type="PRINTS" id="PR00794">
    <property type="entry name" value="RIBONUCLEASE"/>
</dbReference>
<proteinExistence type="inferred from homology"/>
<comment type="similarity">
    <text evidence="2 8">Belongs to the pancreatic ribonuclease family.</text>
</comment>
<dbReference type="Pfam" id="PF00074">
    <property type="entry name" value="RnaseA"/>
    <property type="match status" value="1"/>
</dbReference>
<organism evidence="10 11">
    <name type="scientific">Coilia grayii</name>
    <name type="common">Gray's grenadier anchovy</name>
    <dbReference type="NCBI Taxonomy" id="363190"/>
    <lineage>
        <taxon>Eukaryota</taxon>
        <taxon>Metazoa</taxon>
        <taxon>Chordata</taxon>
        <taxon>Craniata</taxon>
        <taxon>Vertebrata</taxon>
        <taxon>Euteleostomi</taxon>
        <taxon>Actinopterygii</taxon>
        <taxon>Neopterygii</taxon>
        <taxon>Teleostei</taxon>
        <taxon>Clupei</taxon>
        <taxon>Clupeiformes</taxon>
        <taxon>Clupeoidei</taxon>
        <taxon>Engraulidae</taxon>
        <taxon>Coilinae</taxon>
        <taxon>Coilia</taxon>
    </lineage>
</organism>
<dbReference type="GO" id="GO:0005576">
    <property type="term" value="C:extracellular region"/>
    <property type="evidence" value="ECO:0007669"/>
    <property type="project" value="UniProtKB-SubCell"/>
</dbReference>
<reference evidence="10 11" key="1">
    <citation type="submission" date="2024-09" db="EMBL/GenBank/DDBJ databases">
        <title>A chromosome-level genome assembly of Gray's grenadier anchovy, Coilia grayii.</title>
        <authorList>
            <person name="Fu Z."/>
        </authorList>
    </citation>
    <scope>NUCLEOTIDE SEQUENCE [LARGE SCALE GENOMIC DNA]</scope>
    <source>
        <strain evidence="10">G4</strain>
        <tissue evidence="10">Muscle</tissue>
    </source>
</reference>
<dbReference type="InterPro" id="IPR036816">
    <property type="entry name" value="RNaseA-like_dom_sf"/>
</dbReference>
<dbReference type="Proteomes" id="UP001591681">
    <property type="component" value="Unassembled WGS sequence"/>
</dbReference>
<protein>
    <recommendedName>
        <fullName evidence="9">Ribonuclease A-domain domain-containing protein</fullName>
    </recommendedName>
</protein>
<dbReference type="PANTHER" id="PTHR11437:SF10">
    <property type="entry name" value="ANGIOGENIN-RELATED"/>
    <property type="match status" value="1"/>
</dbReference>
<name>A0ABD1K6M3_9TELE</name>
<dbReference type="SUPFAM" id="SSF54076">
    <property type="entry name" value="RNase A-like"/>
    <property type="match status" value="1"/>
</dbReference>
<evidence type="ECO:0000256" key="4">
    <source>
        <dbReference type="ARBA" id="ARBA00022722"/>
    </source>
</evidence>
<dbReference type="PROSITE" id="PS00127">
    <property type="entry name" value="RNASE_PANCREATIC"/>
    <property type="match status" value="1"/>
</dbReference>
<keyword evidence="4 8" id="KW-0540">Nuclease</keyword>
<evidence type="ECO:0000256" key="7">
    <source>
        <dbReference type="ARBA" id="ARBA00023157"/>
    </source>
</evidence>
<comment type="subcellular location">
    <subcellularLocation>
        <location evidence="1">Secreted</location>
    </subcellularLocation>
</comment>
<evidence type="ECO:0000256" key="3">
    <source>
        <dbReference type="ARBA" id="ARBA00022525"/>
    </source>
</evidence>
<evidence type="ECO:0000313" key="10">
    <source>
        <dbReference type="EMBL" id="KAL2094791.1"/>
    </source>
</evidence>
<feature type="signal peptide" evidence="8">
    <location>
        <begin position="1"/>
        <end position="20"/>
    </location>
</feature>
<gene>
    <name evidence="10" type="ORF">ACEWY4_009510</name>
</gene>
<keyword evidence="3" id="KW-0964">Secreted</keyword>
<keyword evidence="8" id="KW-0732">Signal</keyword>
<evidence type="ECO:0000256" key="2">
    <source>
        <dbReference type="ARBA" id="ARBA00005600"/>
    </source>
</evidence>
<comment type="caution">
    <text evidence="10">The sequence shown here is derived from an EMBL/GenBank/DDBJ whole genome shotgun (WGS) entry which is preliminary data.</text>
</comment>
<dbReference type="InterPro" id="IPR023411">
    <property type="entry name" value="RNaseA_AS"/>
</dbReference>
<dbReference type="PANTHER" id="PTHR11437">
    <property type="entry name" value="RIBONUCLEASE"/>
    <property type="match status" value="1"/>
</dbReference>
<evidence type="ECO:0000256" key="6">
    <source>
        <dbReference type="ARBA" id="ARBA00022801"/>
    </source>
</evidence>
<evidence type="ECO:0000256" key="5">
    <source>
        <dbReference type="ARBA" id="ARBA00022759"/>
    </source>
</evidence>
<dbReference type="GO" id="GO:0004519">
    <property type="term" value="F:endonuclease activity"/>
    <property type="evidence" value="ECO:0007669"/>
    <property type="project" value="UniProtKB-KW"/>
</dbReference>
<feature type="domain" description="Ribonuclease A-domain" evidence="9">
    <location>
        <begin position="36"/>
        <end position="156"/>
    </location>
</feature>
<dbReference type="SMART" id="SM00092">
    <property type="entry name" value="RNAse_Pc"/>
    <property type="match status" value="1"/>
</dbReference>
<evidence type="ECO:0000256" key="1">
    <source>
        <dbReference type="ARBA" id="ARBA00004613"/>
    </source>
</evidence>
<feature type="chain" id="PRO_5044532862" description="Ribonuclease A-domain domain-containing protein" evidence="8">
    <location>
        <begin position="21"/>
        <end position="178"/>
    </location>
</feature>
<keyword evidence="5 8" id="KW-0255">Endonuclease</keyword>
<dbReference type="EMBL" id="JBHFQA010000008">
    <property type="protein sequence ID" value="KAL2094791.1"/>
    <property type="molecule type" value="Genomic_DNA"/>
</dbReference>